<feature type="domain" description="Bin3-type SAM" evidence="8">
    <location>
        <begin position="364"/>
        <end position="619"/>
    </location>
</feature>
<evidence type="ECO:0000256" key="7">
    <source>
        <dbReference type="SAM" id="MobiDB-lite"/>
    </source>
</evidence>
<evidence type="ECO:0000256" key="2">
    <source>
        <dbReference type="ARBA" id="ARBA00022603"/>
    </source>
</evidence>
<dbReference type="PANTHER" id="PTHR12315">
    <property type="entry name" value="BICOID-INTERACTING PROTEIN RELATED"/>
    <property type="match status" value="1"/>
</dbReference>
<feature type="region of interest" description="Disordered" evidence="7">
    <location>
        <begin position="172"/>
        <end position="205"/>
    </location>
</feature>
<evidence type="ECO:0000256" key="4">
    <source>
        <dbReference type="ARBA" id="ARBA00022691"/>
    </source>
</evidence>
<dbReference type="InterPro" id="IPR029063">
    <property type="entry name" value="SAM-dependent_MTases_sf"/>
</dbReference>
<dbReference type="SUPFAM" id="SSF53335">
    <property type="entry name" value="S-adenosyl-L-methionine-dependent methyltransferases"/>
    <property type="match status" value="1"/>
</dbReference>
<dbReference type="AlphaFoldDB" id="A0A6G0TJ38"/>
<evidence type="ECO:0000256" key="6">
    <source>
        <dbReference type="RuleBase" id="RU367087"/>
    </source>
</evidence>
<evidence type="ECO:0000256" key="5">
    <source>
        <dbReference type="PROSITE-ProRule" id="PRU00848"/>
    </source>
</evidence>
<dbReference type="InterPro" id="IPR010675">
    <property type="entry name" value="Bin3_C"/>
</dbReference>
<dbReference type="InterPro" id="IPR024160">
    <property type="entry name" value="BIN3_SAM-bd_dom"/>
</dbReference>
<dbReference type="Gene3D" id="3.40.50.150">
    <property type="entry name" value="Vaccinia Virus protein VP39"/>
    <property type="match status" value="1"/>
</dbReference>
<name>A0A6G0TJ38_APHGL</name>
<protein>
    <recommendedName>
        <fullName evidence="6">RNA methyltransferase</fullName>
        <ecNumber evidence="6">2.1.1.-</ecNumber>
    </recommendedName>
</protein>
<dbReference type="InterPro" id="IPR041698">
    <property type="entry name" value="Methyltransf_25"/>
</dbReference>
<dbReference type="GO" id="GO:0032259">
    <property type="term" value="P:methylation"/>
    <property type="evidence" value="ECO:0007669"/>
    <property type="project" value="UniProtKB-KW"/>
</dbReference>
<feature type="compositionally biased region" description="Basic and acidic residues" evidence="7">
    <location>
        <begin position="179"/>
        <end position="198"/>
    </location>
</feature>
<evidence type="ECO:0000313" key="9">
    <source>
        <dbReference type="EMBL" id="KAE9533857.1"/>
    </source>
</evidence>
<organism evidence="9 10">
    <name type="scientific">Aphis glycines</name>
    <name type="common">Soybean aphid</name>
    <dbReference type="NCBI Taxonomy" id="307491"/>
    <lineage>
        <taxon>Eukaryota</taxon>
        <taxon>Metazoa</taxon>
        <taxon>Ecdysozoa</taxon>
        <taxon>Arthropoda</taxon>
        <taxon>Hexapoda</taxon>
        <taxon>Insecta</taxon>
        <taxon>Pterygota</taxon>
        <taxon>Neoptera</taxon>
        <taxon>Paraneoptera</taxon>
        <taxon>Hemiptera</taxon>
        <taxon>Sternorrhyncha</taxon>
        <taxon>Aphidomorpha</taxon>
        <taxon>Aphidoidea</taxon>
        <taxon>Aphididae</taxon>
        <taxon>Aphidini</taxon>
        <taxon>Aphis</taxon>
        <taxon>Aphis</taxon>
    </lineage>
</organism>
<dbReference type="GO" id="GO:0017069">
    <property type="term" value="F:snRNA binding"/>
    <property type="evidence" value="ECO:0007669"/>
    <property type="project" value="TreeGrafter"/>
</dbReference>
<comment type="caution">
    <text evidence="9">The sequence shown here is derived from an EMBL/GenBank/DDBJ whole genome shotgun (WGS) entry which is preliminary data.</text>
</comment>
<proteinExistence type="inferred from homology"/>
<reference evidence="9 10" key="1">
    <citation type="submission" date="2019-08" db="EMBL/GenBank/DDBJ databases">
        <title>The genome of the soybean aphid Biotype 1, its phylome, world population structure and adaptation to the North American continent.</title>
        <authorList>
            <person name="Giordano R."/>
            <person name="Donthu R.K."/>
            <person name="Hernandez A.G."/>
            <person name="Wright C.L."/>
            <person name="Zimin A.V."/>
        </authorList>
    </citation>
    <scope>NUCLEOTIDE SEQUENCE [LARGE SCALE GENOMIC DNA]</scope>
    <source>
        <tissue evidence="9">Whole aphids</tissue>
    </source>
</reference>
<accession>A0A6G0TJ38</accession>
<dbReference type="EMBL" id="VYZN01000031">
    <property type="protein sequence ID" value="KAE9533857.1"/>
    <property type="molecule type" value="Genomic_DNA"/>
</dbReference>
<gene>
    <name evidence="9" type="ORF">AGLY_008936</name>
</gene>
<dbReference type="Pfam" id="PF06859">
    <property type="entry name" value="Bin3"/>
    <property type="match status" value="1"/>
</dbReference>
<keyword evidence="10" id="KW-1185">Reference proteome</keyword>
<evidence type="ECO:0000313" key="10">
    <source>
        <dbReference type="Proteomes" id="UP000475862"/>
    </source>
</evidence>
<keyword evidence="4 5" id="KW-0949">S-adenosyl-L-methionine</keyword>
<dbReference type="EC" id="2.1.1.-" evidence="6"/>
<evidence type="ECO:0000256" key="3">
    <source>
        <dbReference type="ARBA" id="ARBA00022679"/>
    </source>
</evidence>
<dbReference type="OrthoDB" id="10017101at2759"/>
<comment type="similarity">
    <text evidence="1 6">Belongs to the methyltransferase superfamily.</text>
</comment>
<dbReference type="InterPro" id="IPR039772">
    <property type="entry name" value="Bin3-like"/>
</dbReference>
<feature type="region of interest" description="Disordered" evidence="7">
    <location>
        <begin position="272"/>
        <end position="295"/>
    </location>
</feature>
<evidence type="ECO:0000256" key="1">
    <source>
        <dbReference type="ARBA" id="ARBA00008361"/>
    </source>
</evidence>
<feature type="compositionally biased region" description="Basic and acidic residues" evidence="7">
    <location>
        <begin position="277"/>
        <end position="293"/>
    </location>
</feature>
<dbReference type="Pfam" id="PF13649">
    <property type="entry name" value="Methyltransf_25"/>
    <property type="match status" value="1"/>
</dbReference>
<dbReference type="CDD" id="cd02440">
    <property type="entry name" value="AdoMet_MTases"/>
    <property type="match status" value="1"/>
</dbReference>
<dbReference type="PROSITE" id="PS51515">
    <property type="entry name" value="BIN3_SAM"/>
    <property type="match status" value="1"/>
</dbReference>
<dbReference type="Proteomes" id="UP000475862">
    <property type="component" value="Unassembled WGS sequence"/>
</dbReference>
<sequence length="639" mass="72896">MLFIMATKTEIENETIEKPFETQDLNTVCTDLKYCDDTIKLQPTRKRCVSTSILISSSPKKKKKEGQNIIPPKKFLLGGSMSDPLNLNSLQNEDINKAMNKTPKSSPLHSNTVNIKKDQVNVIIPRNLSDPLELSQCDEAKAIAYFGIDSLKQKTPQKCKSKIQLLKSLSDSGLTTENTPEKDIKPKHNNEKEKREEDIISSPPKKKFKPELPENCISKSESNQSEIIEVIETIIDVLVNEVLVQSLDKFNIPISKAPVEVVVEKKLEPCKTLSPSPEKKAEDGKETQEQREKIKPKRCVVSPVVKQPSLSEKHCKPQQVVVTTSAKPKQKVNKNEPKFKEKNSLFKYGNYNRYYGYRNPDDEDNRLKVLAERMDLFYGKDVLDIGCNIGHVTFSVARDFGAKSVVGMDIDRKLINIARKNVQHYINDTTQSSSHLSSNYHFKDYSSRNDNDQDRDIIESFPISLPMLYGPINLAGLTISGRFPYNVSFVQGNYVLESDLLLSLETCKFDVILCLSITKWLHLNWGDDGLKRAFKRMYAQLRPGGILVVEPQPWKSYGRRKTLTETIWRNYKNIQLKPPMFTDYLLNEVGFANCETLTMPHNPSKGFQRPLKLYRKSNMLVTRNKPKCTIVQPNETQKS</sequence>
<dbReference type="PANTHER" id="PTHR12315:SF0">
    <property type="entry name" value="7SK SNRNA METHYLPHOSPHATE CAPPING ENZYME"/>
    <property type="match status" value="1"/>
</dbReference>
<evidence type="ECO:0000259" key="8">
    <source>
        <dbReference type="PROSITE" id="PS51515"/>
    </source>
</evidence>
<keyword evidence="3 6" id="KW-0808">Transferase</keyword>
<dbReference type="GO" id="GO:0008171">
    <property type="term" value="F:O-methyltransferase activity"/>
    <property type="evidence" value="ECO:0007669"/>
    <property type="project" value="UniProtKB-UniRule"/>
</dbReference>
<dbReference type="GO" id="GO:0040031">
    <property type="term" value="P:snRNA modification"/>
    <property type="evidence" value="ECO:0007669"/>
    <property type="project" value="TreeGrafter"/>
</dbReference>
<dbReference type="GO" id="GO:0008173">
    <property type="term" value="F:RNA methyltransferase activity"/>
    <property type="evidence" value="ECO:0007669"/>
    <property type="project" value="UniProtKB-UniRule"/>
</dbReference>
<keyword evidence="2 6" id="KW-0489">Methyltransferase</keyword>